<keyword evidence="1" id="KW-0472">Membrane</keyword>
<dbReference type="EMBL" id="JARYMX010000008">
    <property type="protein sequence ID" value="KAJ9539143.1"/>
    <property type="molecule type" value="Genomic_DNA"/>
</dbReference>
<protein>
    <recommendedName>
        <fullName evidence="2">DUF4216 domain-containing protein</fullName>
    </recommendedName>
</protein>
<dbReference type="AlphaFoldDB" id="A0AA38SB90"/>
<sequence length="318" mass="36372">MDHQRSLSKSHPYRKLKKEFDGKLSMECLLELLLNISGKMKDGVKVRKDMVEMGIRPQLAPAEKGSRTYLPPACYTLSRVEKTRFCQYLHGVKVSSGYSSNTKKLVSMKDLKLLGRGMVGFWSAICCLHIKAMTLMGIHFTPNGKMKKSTMQNSGVTLIATTTEYDKANNDARSRIVNNSYYGVIQEIWELEYNSLSIPLFKCKWVDNQQGVKVDNDEFIVIDLSKESYGSEPFILAKQASQVFFVEDPKDSKWHIVLHGKRHIVGLEKVVDEEEYDQFNELPPFSVGIPSSNVDINDTTYLRSDHNERLWVDKNRDT</sequence>
<name>A0AA38SB90_9ASTR</name>
<evidence type="ECO:0000259" key="2">
    <source>
        <dbReference type="Pfam" id="PF13952"/>
    </source>
</evidence>
<proteinExistence type="predicted"/>
<dbReference type="PANTHER" id="PTHR48258">
    <property type="entry name" value="DUF4218 DOMAIN-CONTAINING PROTEIN-RELATED"/>
    <property type="match status" value="1"/>
</dbReference>
<comment type="caution">
    <text evidence="3">The sequence shown here is derived from an EMBL/GenBank/DDBJ whole genome shotgun (WGS) entry which is preliminary data.</text>
</comment>
<organism evidence="3 4">
    <name type="scientific">Centaurea solstitialis</name>
    <name type="common">yellow star-thistle</name>
    <dbReference type="NCBI Taxonomy" id="347529"/>
    <lineage>
        <taxon>Eukaryota</taxon>
        <taxon>Viridiplantae</taxon>
        <taxon>Streptophyta</taxon>
        <taxon>Embryophyta</taxon>
        <taxon>Tracheophyta</taxon>
        <taxon>Spermatophyta</taxon>
        <taxon>Magnoliopsida</taxon>
        <taxon>eudicotyledons</taxon>
        <taxon>Gunneridae</taxon>
        <taxon>Pentapetalae</taxon>
        <taxon>asterids</taxon>
        <taxon>campanulids</taxon>
        <taxon>Asterales</taxon>
        <taxon>Asteraceae</taxon>
        <taxon>Carduoideae</taxon>
        <taxon>Cardueae</taxon>
        <taxon>Centaureinae</taxon>
        <taxon>Centaurea</taxon>
    </lineage>
</organism>
<keyword evidence="1" id="KW-1133">Transmembrane helix</keyword>
<reference evidence="3" key="1">
    <citation type="submission" date="2023-03" db="EMBL/GenBank/DDBJ databases">
        <title>Chromosome-scale reference genome and RAD-based genetic map of yellow starthistle (Centaurea solstitialis) reveal putative structural variation and QTLs associated with invader traits.</title>
        <authorList>
            <person name="Reatini B."/>
            <person name="Cang F.A."/>
            <person name="Jiang Q."/>
            <person name="Mckibben M.T.W."/>
            <person name="Barker M.S."/>
            <person name="Rieseberg L.H."/>
            <person name="Dlugosch K.M."/>
        </authorList>
    </citation>
    <scope>NUCLEOTIDE SEQUENCE</scope>
    <source>
        <strain evidence="3">CAN-66</strain>
        <tissue evidence="3">Leaf</tissue>
    </source>
</reference>
<gene>
    <name evidence="3" type="ORF">OSB04_031876</name>
</gene>
<feature type="transmembrane region" description="Helical" evidence="1">
    <location>
        <begin position="113"/>
        <end position="140"/>
    </location>
</feature>
<dbReference type="Proteomes" id="UP001172457">
    <property type="component" value="Chromosome 8"/>
</dbReference>
<accession>A0AA38SB90</accession>
<dbReference type="PANTHER" id="PTHR48258:SF9">
    <property type="entry name" value="OS01G0348150 PROTEIN"/>
    <property type="match status" value="1"/>
</dbReference>
<keyword evidence="1" id="KW-0812">Transmembrane</keyword>
<keyword evidence="4" id="KW-1185">Reference proteome</keyword>
<dbReference type="Pfam" id="PF13952">
    <property type="entry name" value="DUF4216"/>
    <property type="match status" value="1"/>
</dbReference>
<evidence type="ECO:0000313" key="4">
    <source>
        <dbReference type="Proteomes" id="UP001172457"/>
    </source>
</evidence>
<feature type="domain" description="DUF4216" evidence="2">
    <location>
        <begin position="189"/>
        <end position="257"/>
    </location>
</feature>
<evidence type="ECO:0000313" key="3">
    <source>
        <dbReference type="EMBL" id="KAJ9539143.1"/>
    </source>
</evidence>
<evidence type="ECO:0000256" key="1">
    <source>
        <dbReference type="SAM" id="Phobius"/>
    </source>
</evidence>
<dbReference type="InterPro" id="IPR025312">
    <property type="entry name" value="DUF4216"/>
</dbReference>